<feature type="region of interest" description="Disordered" evidence="2">
    <location>
        <begin position="352"/>
        <end position="389"/>
    </location>
</feature>
<dbReference type="InterPro" id="IPR035899">
    <property type="entry name" value="DBL_dom_sf"/>
</dbReference>
<dbReference type="Pfam" id="PF22286">
    <property type="entry name" value="RHG20_PH"/>
    <property type="match status" value="1"/>
</dbReference>
<evidence type="ECO:0000259" key="4">
    <source>
        <dbReference type="PROSITE" id="PS50010"/>
    </source>
</evidence>
<reference evidence="6 7" key="1">
    <citation type="journal article" date="2023" name="BMC Biol.">
        <title>The compact genome of the sponge Oopsacas minuta (Hexactinellida) is lacking key metazoan core genes.</title>
        <authorList>
            <person name="Santini S."/>
            <person name="Schenkelaars Q."/>
            <person name="Jourda C."/>
            <person name="Duchesne M."/>
            <person name="Belahbib H."/>
            <person name="Rocher C."/>
            <person name="Selva M."/>
            <person name="Riesgo A."/>
            <person name="Vervoort M."/>
            <person name="Leys S.P."/>
            <person name="Kodjabachian L."/>
            <person name="Le Bivic A."/>
            <person name="Borchiellini C."/>
            <person name="Claverie J.M."/>
            <person name="Renard E."/>
        </authorList>
    </citation>
    <scope>NUCLEOTIDE SEQUENCE [LARGE SCALE GENOMIC DNA]</scope>
    <source>
        <strain evidence="6">SPO-2</strain>
    </source>
</reference>
<feature type="compositionally biased region" description="Polar residues" evidence="2">
    <location>
        <begin position="371"/>
        <end position="383"/>
    </location>
</feature>
<dbReference type="SUPFAM" id="SSF50729">
    <property type="entry name" value="PH domain-like"/>
    <property type="match status" value="1"/>
</dbReference>
<feature type="compositionally biased region" description="Basic and acidic residues" evidence="2">
    <location>
        <begin position="920"/>
        <end position="934"/>
    </location>
</feature>
<dbReference type="PROSITE" id="PS50010">
    <property type="entry name" value="DH_2"/>
    <property type="match status" value="1"/>
</dbReference>
<dbReference type="InterPro" id="IPR001849">
    <property type="entry name" value="PH_domain"/>
</dbReference>
<gene>
    <name evidence="6" type="ORF">LOD99_15998</name>
</gene>
<dbReference type="InterPro" id="IPR047887">
    <property type="entry name" value="ARHGAP20_PH"/>
</dbReference>
<dbReference type="Gene3D" id="2.30.29.30">
    <property type="entry name" value="Pleckstrin-homology domain (PH domain)/Phosphotyrosine-binding domain (PTB)"/>
    <property type="match status" value="1"/>
</dbReference>
<evidence type="ECO:0000259" key="3">
    <source>
        <dbReference type="PROSITE" id="PS50003"/>
    </source>
</evidence>
<feature type="compositionally biased region" description="Polar residues" evidence="2">
    <location>
        <begin position="936"/>
        <end position="949"/>
    </location>
</feature>
<feature type="domain" description="PH" evidence="3">
    <location>
        <begin position="391"/>
        <end position="509"/>
    </location>
</feature>
<protein>
    <submittedName>
        <fullName evidence="6">Uncharacterized protein</fullName>
    </submittedName>
</protein>
<dbReference type="InterPro" id="IPR000198">
    <property type="entry name" value="RhoGAP_dom"/>
</dbReference>
<organism evidence="6 7">
    <name type="scientific">Oopsacas minuta</name>
    <dbReference type="NCBI Taxonomy" id="111878"/>
    <lineage>
        <taxon>Eukaryota</taxon>
        <taxon>Metazoa</taxon>
        <taxon>Porifera</taxon>
        <taxon>Hexactinellida</taxon>
        <taxon>Hexasterophora</taxon>
        <taxon>Lyssacinosida</taxon>
        <taxon>Leucopsacidae</taxon>
        <taxon>Oopsacas</taxon>
    </lineage>
</organism>
<dbReference type="PANTHER" id="PTHR23179">
    <property type="entry name" value="T-CELL ACTIVATION RHO GTPASE ACTIVATING PROTEIN-RELATED"/>
    <property type="match status" value="1"/>
</dbReference>
<dbReference type="InterPro" id="IPR000219">
    <property type="entry name" value="DH_dom"/>
</dbReference>
<dbReference type="SUPFAM" id="SSF48350">
    <property type="entry name" value="GTPase activation domain, GAP"/>
    <property type="match status" value="1"/>
</dbReference>
<dbReference type="Gene3D" id="1.10.555.10">
    <property type="entry name" value="Rho GTPase activation protein"/>
    <property type="match status" value="1"/>
</dbReference>
<feature type="region of interest" description="Disordered" evidence="2">
    <location>
        <begin position="857"/>
        <end position="949"/>
    </location>
</feature>
<dbReference type="PROSITE" id="PS50003">
    <property type="entry name" value="PH_DOMAIN"/>
    <property type="match status" value="1"/>
</dbReference>
<keyword evidence="7" id="KW-1185">Reference proteome</keyword>
<evidence type="ECO:0000256" key="1">
    <source>
        <dbReference type="ARBA" id="ARBA00022468"/>
    </source>
</evidence>
<dbReference type="AlphaFoldDB" id="A0AAV7K7F7"/>
<proteinExistence type="predicted"/>
<feature type="compositionally biased region" description="Polar residues" evidence="2">
    <location>
        <begin position="896"/>
        <end position="909"/>
    </location>
</feature>
<dbReference type="SMART" id="SM00233">
    <property type="entry name" value="PH"/>
    <property type="match status" value="1"/>
</dbReference>
<dbReference type="GO" id="GO:0007165">
    <property type="term" value="P:signal transduction"/>
    <property type="evidence" value="ECO:0007669"/>
    <property type="project" value="InterPro"/>
</dbReference>
<evidence type="ECO:0000256" key="2">
    <source>
        <dbReference type="SAM" id="MobiDB-lite"/>
    </source>
</evidence>
<keyword evidence="1" id="KW-0343">GTPase activation</keyword>
<dbReference type="EMBL" id="JAKMXF010000133">
    <property type="protein sequence ID" value="KAI6656693.1"/>
    <property type="molecule type" value="Genomic_DNA"/>
</dbReference>
<feature type="domain" description="Rho-GAP" evidence="5">
    <location>
        <begin position="664"/>
        <end position="847"/>
    </location>
</feature>
<evidence type="ECO:0000259" key="5">
    <source>
        <dbReference type="PROSITE" id="PS50238"/>
    </source>
</evidence>
<dbReference type="InterPro" id="IPR008936">
    <property type="entry name" value="Rho_GTPase_activation_prot"/>
</dbReference>
<dbReference type="Gene3D" id="1.20.900.10">
    <property type="entry name" value="Dbl homology (DH) domain"/>
    <property type="match status" value="1"/>
</dbReference>
<dbReference type="SUPFAM" id="SSF48065">
    <property type="entry name" value="DBL homology domain (DH-domain)"/>
    <property type="match status" value="1"/>
</dbReference>
<dbReference type="Pfam" id="PF00620">
    <property type="entry name" value="RhoGAP"/>
    <property type="match status" value="1"/>
</dbReference>
<dbReference type="GO" id="GO:0005085">
    <property type="term" value="F:guanyl-nucleotide exchange factor activity"/>
    <property type="evidence" value="ECO:0007669"/>
    <property type="project" value="InterPro"/>
</dbReference>
<dbReference type="PANTHER" id="PTHR23179:SF3">
    <property type="entry name" value="RHO GTPASE-ACTIVATING PROTEIN 20"/>
    <property type="match status" value="1"/>
</dbReference>
<dbReference type="SMART" id="SM00324">
    <property type="entry name" value="RhoGAP"/>
    <property type="match status" value="1"/>
</dbReference>
<feature type="compositionally biased region" description="Polar residues" evidence="2">
    <location>
        <begin position="985"/>
        <end position="996"/>
    </location>
</feature>
<evidence type="ECO:0000313" key="6">
    <source>
        <dbReference type="EMBL" id="KAI6656693.1"/>
    </source>
</evidence>
<accession>A0AAV7K7F7</accession>
<dbReference type="Proteomes" id="UP001165289">
    <property type="component" value="Unassembled WGS sequence"/>
</dbReference>
<feature type="compositionally biased region" description="Basic and acidic residues" evidence="2">
    <location>
        <begin position="877"/>
        <end position="895"/>
    </location>
</feature>
<feature type="domain" description="DH" evidence="4">
    <location>
        <begin position="124"/>
        <end position="308"/>
    </location>
</feature>
<name>A0AAV7K7F7_9METZ</name>
<dbReference type="PROSITE" id="PS50238">
    <property type="entry name" value="RHOGAP"/>
    <property type="match status" value="1"/>
</dbReference>
<sequence length="1199" mass="137566">MVDYSGYDHRTAHQYFTINTYLYAHQPDEDTEDTMGPWVSRYRGPLKLELKATSHMTLEQVIMSQLPDVKLANCTTFVTEMPFRTYVSANKIGTKRVVPLGELAIKLRDNYLRIQLSKPLVSDTRHKLLISLLEREDRTIEELQTIYSLLESIEVADQDYRIFTPLWHLIELISSFNSDLKNKVRDQWDPLQVFIGELFLSFKSLWSRHYDTYFRRYKDMSGFVDAKRRNTFMLPGNSERDRNSVYRLEAVYRRLDEILSIPFDQVDFCENILNTILTKHTPMSHPDRDRLFSAHQLVKETLQIAKTEKQGCENERALKLVQDKFQNEILLLYSKNPLEIFQAFKKISPAGYPQKSRLRAQPSRHREESQTSDTSRGPSNSSEMFAPPPRTLIKEGPFQLVHIQSPQHTHDRYLVLLTDLLILAKPSHTHKTTPSSATQSTPSLSLKQIIPLQFVWTSDNLESGLESHHATGFLIGWPAENSGVNNFVAIFSTAEEKRQWFDTINNTIVKTRQDLPPVKVSIHIGTEPPKIMSKEVAYSTQSSQLQEATFVSLSQNYNRPYLTKYHFAFFLVVKESQQYPLIGLECPAAIKSYFSHLISWRKGHQIVAGDTSDTGCYFLMKQLIDTEQSVTKKRFMRPFHFKKARYHHPYQDTISDTAGKLFHLSLDTIMPPPEHNIPKILKCILVKLYRWGPGQQGIFRVEASSKDVNELRRRIELGDSIDLKECRVIVVANLFKRFLRSIPGCLLPSTKYTEFAATNDIKIESERVDRIKKILSKIPEPNYKLSHLVFVMLTEVAKNVAHNQMTATNLGISVGPSILQPMEGLSVYQLEMNEIIAFIIQHCVDIYGTETPEIYSETHSPSRQFVPVRDGNNTRSLLDRGDSNDSMEFDNRTFDSNDSDTAITPTNEATLPRAGNFNRYRRDSKRDSRTRFRSEPNMQRKPTNDNQALKKNISIEITESPNSQSKSTPNSPEVVRNISKLDVPQNDTHSHSSPNSPEAPRANPKVTNMQLYPSSDEEDQPNRSYGKNYISPHYYKKKAANQLSTPLTHNHYPMTSSNYQSNHYYQNIPKFCYPSNHTPACPTNFHEVNTSPHVTGISRSFPYEVSQENNLRLKPNSLPRSKASYELSYPPEYVDAFSANQKARHAQKSRSFDSPESLHNVLPLSIQKAKAVIAIFPIIQDAQIAKVSEVRQMADVSPV</sequence>
<dbReference type="InterPro" id="IPR011993">
    <property type="entry name" value="PH-like_dom_sf"/>
</dbReference>
<dbReference type="GO" id="GO:0005096">
    <property type="term" value="F:GTPase activator activity"/>
    <property type="evidence" value="ECO:0007669"/>
    <property type="project" value="UniProtKB-KW"/>
</dbReference>
<comment type="caution">
    <text evidence="6">The sequence shown here is derived from an EMBL/GenBank/DDBJ whole genome shotgun (WGS) entry which is preliminary data.</text>
</comment>
<feature type="region of interest" description="Disordered" evidence="2">
    <location>
        <begin position="983"/>
        <end position="1030"/>
    </location>
</feature>
<evidence type="ECO:0000313" key="7">
    <source>
        <dbReference type="Proteomes" id="UP001165289"/>
    </source>
</evidence>